<gene>
    <name evidence="2" type="ORF">AVDCRST_MAG30-1617</name>
</gene>
<feature type="non-terminal residue" evidence="2">
    <location>
        <position position="246"/>
    </location>
</feature>
<reference evidence="2" key="1">
    <citation type="submission" date="2020-02" db="EMBL/GenBank/DDBJ databases">
        <authorList>
            <person name="Meier V. D."/>
        </authorList>
    </citation>
    <scope>NUCLEOTIDE SEQUENCE</scope>
    <source>
        <strain evidence="2">AVDCRST_MAG30</strain>
    </source>
</reference>
<feature type="compositionally biased region" description="Low complexity" evidence="1">
    <location>
        <begin position="136"/>
        <end position="145"/>
    </location>
</feature>
<sequence>GRHRPPRGLGLRAGAHTAGLRPRPRPGRGHAGARHPLHRGRHPRRPARPDARPHDRGSPGHRRAARRRARRAAGRRAAADARRGLRTLRRPHALPRGGQGERPGRRARDRAARDGPWPAGAGDRPVVPPPHPAPHRPTGARAAARPPLPAARAPRDDPARAPAHGRIRDEHQPLRELDRRCPRARRPCARARGAGLHRQRRARDGAADRPRGRRDHHRRPRPPARRARRRGRGTRGTRGTRGARGL</sequence>
<organism evidence="2">
    <name type="scientific">uncultured Solirubrobacteraceae bacterium</name>
    <dbReference type="NCBI Taxonomy" id="1162706"/>
    <lineage>
        <taxon>Bacteria</taxon>
        <taxon>Bacillati</taxon>
        <taxon>Actinomycetota</taxon>
        <taxon>Thermoleophilia</taxon>
        <taxon>Solirubrobacterales</taxon>
        <taxon>Solirubrobacteraceae</taxon>
        <taxon>environmental samples</taxon>
    </lineage>
</organism>
<proteinExistence type="predicted"/>
<feature type="compositionally biased region" description="Basic residues" evidence="1">
    <location>
        <begin position="59"/>
        <end position="74"/>
    </location>
</feature>
<protein>
    <submittedName>
        <fullName evidence="2">Glycerophosphoryl diester phosphodiesterase</fullName>
        <ecNumber evidence="2">3.1.4.46</ecNumber>
    </submittedName>
</protein>
<feature type="compositionally biased region" description="Basic residues" evidence="1">
    <location>
        <begin position="182"/>
        <end position="201"/>
    </location>
</feature>
<dbReference type="EC" id="3.1.4.46" evidence="2"/>
<feature type="compositionally biased region" description="Basic and acidic residues" evidence="1">
    <location>
        <begin position="47"/>
        <end position="58"/>
    </location>
</feature>
<dbReference type="AlphaFoldDB" id="A0A6J4SCM5"/>
<dbReference type="GO" id="GO:0008889">
    <property type="term" value="F:glycerophosphodiester phosphodiesterase activity"/>
    <property type="evidence" value="ECO:0007669"/>
    <property type="project" value="UniProtKB-EC"/>
</dbReference>
<accession>A0A6J4SCM5</accession>
<evidence type="ECO:0000256" key="1">
    <source>
        <dbReference type="SAM" id="MobiDB-lite"/>
    </source>
</evidence>
<evidence type="ECO:0000313" key="2">
    <source>
        <dbReference type="EMBL" id="CAA9495328.1"/>
    </source>
</evidence>
<feature type="compositionally biased region" description="Basic and acidic residues" evidence="1">
    <location>
        <begin position="166"/>
        <end position="181"/>
    </location>
</feature>
<name>A0A6J4SCM5_9ACTN</name>
<keyword evidence="2" id="KW-0378">Hydrolase</keyword>
<feature type="compositionally biased region" description="Basic residues" evidence="1">
    <location>
        <begin position="22"/>
        <end position="46"/>
    </location>
</feature>
<feature type="region of interest" description="Disordered" evidence="1">
    <location>
        <begin position="1"/>
        <end position="246"/>
    </location>
</feature>
<feature type="compositionally biased region" description="Basic residues" evidence="1">
    <location>
        <begin position="84"/>
        <end position="93"/>
    </location>
</feature>
<feature type="non-terminal residue" evidence="2">
    <location>
        <position position="1"/>
    </location>
</feature>
<feature type="compositionally biased region" description="Low complexity" evidence="1">
    <location>
        <begin position="7"/>
        <end position="21"/>
    </location>
</feature>
<feature type="compositionally biased region" description="Basic and acidic residues" evidence="1">
    <location>
        <begin position="102"/>
        <end position="113"/>
    </location>
</feature>
<dbReference type="EMBL" id="CADCVS010000219">
    <property type="protein sequence ID" value="CAA9495328.1"/>
    <property type="molecule type" value="Genomic_DNA"/>
</dbReference>
<feature type="compositionally biased region" description="Basic residues" evidence="1">
    <location>
        <begin position="211"/>
        <end position="235"/>
    </location>
</feature>